<organism evidence="4">
    <name type="scientific">Chaetomium thermophilum (strain DSM 1495 / CBS 144.50 / IMI 039719)</name>
    <name type="common">Thermochaetoides thermophila</name>
    <dbReference type="NCBI Taxonomy" id="759272"/>
    <lineage>
        <taxon>Eukaryota</taxon>
        <taxon>Fungi</taxon>
        <taxon>Dikarya</taxon>
        <taxon>Ascomycota</taxon>
        <taxon>Pezizomycotina</taxon>
        <taxon>Sordariomycetes</taxon>
        <taxon>Sordariomycetidae</taxon>
        <taxon>Sordariales</taxon>
        <taxon>Chaetomiaceae</taxon>
        <taxon>Thermochaetoides</taxon>
    </lineage>
</organism>
<evidence type="ECO:0000313" key="4">
    <source>
        <dbReference type="Proteomes" id="UP000008066"/>
    </source>
</evidence>
<keyword evidence="4" id="KW-1185">Reference proteome</keyword>
<dbReference type="AlphaFoldDB" id="G0S179"/>
<sequence length="237" mass="24257">MKAILALSALAAGAAATLDADTYDNYPPPVFSLGPPSVTFRPGSGDSSSDNTLILHPPFPTGTPVPEDPKPDLPTKTTLIPHPPYPTKTKTKSKWTTSTISTSTTTDGTVITTVITTVCPITETESESETPTPAEPTPLPPVTTTTKSKHWPHPPPPPVSTSSAEEETPTPTPTDVPVETTTLATKTTKSVGTVTNVPVLPTTSSVVDVPVTAGAGTAVNKVGLVAALVGVLAAVLL</sequence>
<feature type="signal peptide" evidence="2">
    <location>
        <begin position="1"/>
        <end position="16"/>
    </location>
</feature>
<proteinExistence type="predicted"/>
<dbReference type="OMA" id="TETCHEC"/>
<reference evidence="3 4" key="1">
    <citation type="journal article" date="2011" name="Cell">
        <title>Insight into structure and assembly of the nuclear pore complex by utilizing the genome of a eukaryotic thermophile.</title>
        <authorList>
            <person name="Amlacher S."/>
            <person name="Sarges P."/>
            <person name="Flemming D."/>
            <person name="van Noort V."/>
            <person name="Kunze R."/>
            <person name="Devos D.P."/>
            <person name="Arumugam M."/>
            <person name="Bork P."/>
            <person name="Hurt E."/>
        </authorList>
    </citation>
    <scope>NUCLEOTIDE SEQUENCE [LARGE SCALE GENOMIC DNA]</scope>
    <source>
        <strain evidence="4">DSM 1495 / CBS 144.50 / IMI 039719</strain>
    </source>
</reference>
<feature type="region of interest" description="Disordered" evidence="1">
    <location>
        <begin position="123"/>
        <end position="182"/>
    </location>
</feature>
<dbReference type="RefSeq" id="XP_006691781.1">
    <property type="nucleotide sequence ID" value="XM_006691718.1"/>
</dbReference>
<dbReference type="GeneID" id="18255302"/>
<feature type="compositionally biased region" description="Low complexity" evidence="1">
    <location>
        <begin position="173"/>
        <end position="182"/>
    </location>
</feature>
<evidence type="ECO:0000256" key="2">
    <source>
        <dbReference type="SAM" id="SignalP"/>
    </source>
</evidence>
<feature type="chain" id="PRO_5003408820" description="Cell wall protein" evidence="2">
    <location>
        <begin position="17"/>
        <end position="237"/>
    </location>
</feature>
<name>G0S179_CHATD</name>
<dbReference type="EMBL" id="GL988039">
    <property type="protein sequence ID" value="EGS22789.1"/>
    <property type="molecule type" value="Genomic_DNA"/>
</dbReference>
<gene>
    <name evidence="3" type="ORF">CTHT_0012640</name>
</gene>
<keyword evidence="2" id="KW-0732">Signal</keyword>
<evidence type="ECO:0008006" key="5">
    <source>
        <dbReference type="Google" id="ProtNLM"/>
    </source>
</evidence>
<evidence type="ECO:0000256" key="1">
    <source>
        <dbReference type="SAM" id="MobiDB-lite"/>
    </source>
</evidence>
<protein>
    <recommendedName>
        <fullName evidence="5">Cell wall protein</fullName>
    </recommendedName>
</protein>
<dbReference type="KEGG" id="cthr:CTHT_0012640"/>
<evidence type="ECO:0000313" key="3">
    <source>
        <dbReference type="EMBL" id="EGS22789.1"/>
    </source>
</evidence>
<dbReference type="Proteomes" id="UP000008066">
    <property type="component" value="Unassembled WGS sequence"/>
</dbReference>
<accession>G0S179</accession>
<dbReference type="HOGENOM" id="CLU_1170532_0_0_1"/>